<keyword evidence="4 7" id="KW-0862">Zinc</keyword>
<dbReference type="Proteomes" id="UP000077002">
    <property type="component" value="Unassembled WGS sequence"/>
</dbReference>
<evidence type="ECO:0000256" key="5">
    <source>
        <dbReference type="ARBA" id="ARBA00023002"/>
    </source>
</evidence>
<evidence type="ECO:0000259" key="8">
    <source>
        <dbReference type="Pfam" id="PF00107"/>
    </source>
</evidence>
<comment type="caution">
    <text evidence="10">The sequence shown here is derived from an EMBL/GenBank/DDBJ whole genome shotgun (WGS) entry which is preliminary data.</text>
</comment>
<dbReference type="GeneID" id="34596560"/>
<dbReference type="InterPro" id="IPR013154">
    <property type="entry name" value="ADH-like_N"/>
</dbReference>
<evidence type="ECO:0000259" key="9">
    <source>
        <dbReference type="Pfam" id="PF08240"/>
    </source>
</evidence>
<dbReference type="GO" id="GO:0004022">
    <property type="term" value="F:alcohol dehydrogenase (NAD+) activity"/>
    <property type="evidence" value="ECO:0007669"/>
    <property type="project" value="TreeGrafter"/>
</dbReference>
<dbReference type="Gene3D" id="3.90.180.10">
    <property type="entry name" value="Medium-chain alcohol dehydrogenases, catalytic domain"/>
    <property type="match status" value="1"/>
</dbReference>
<dbReference type="PROSITE" id="PS00059">
    <property type="entry name" value="ADH_ZINC"/>
    <property type="match status" value="1"/>
</dbReference>
<name>A0A177FJF2_9EURO</name>
<gene>
    <name evidence="10" type="ORF">AYO21_01381</name>
</gene>
<evidence type="ECO:0000256" key="1">
    <source>
        <dbReference type="ARBA" id="ARBA00001947"/>
    </source>
</evidence>
<reference evidence="10 11" key="1">
    <citation type="submission" date="2016-03" db="EMBL/GenBank/DDBJ databases">
        <title>Draft genome sequence of the Fonsecaea monophora CBS 269.37.</title>
        <authorList>
            <person name="Bombassaro A."/>
            <person name="Vinicius W.A."/>
            <person name="De Hoog S."/>
            <person name="Sun J."/>
            <person name="Souza E.M."/>
            <person name="Raittz R.T."/>
            <person name="Costa F."/>
            <person name="Leao A.C."/>
            <person name="Tadra-Sfeir M.Z."/>
            <person name="Baura V."/>
            <person name="Balsanelli E."/>
            <person name="Pedrosa F.O."/>
            <person name="Moreno L.F."/>
            <person name="Steffens M.B."/>
            <person name="Xi L."/>
            <person name="Bocca A.L."/>
            <person name="Felipe M.S."/>
            <person name="Teixeira M."/>
            <person name="Telles Filho F.Q."/>
            <person name="Azevedo C.M."/>
            <person name="Gomes R."/>
            <person name="Vicente V.A."/>
        </authorList>
    </citation>
    <scope>NUCLEOTIDE SEQUENCE [LARGE SCALE GENOMIC DNA]</scope>
    <source>
        <strain evidence="10 11">CBS 269.37</strain>
    </source>
</reference>
<dbReference type="InterPro" id="IPR013149">
    <property type="entry name" value="ADH-like_C"/>
</dbReference>
<protein>
    <recommendedName>
        <fullName evidence="12">Enoyl reductase (ER) domain-containing protein</fullName>
    </recommendedName>
</protein>
<evidence type="ECO:0000256" key="7">
    <source>
        <dbReference type="RuleBase" id="RU361277"/>
    </source>
</evidence>
<dbReference type="AlphaFoldDB" id="A0A177FJF2"/>
<dbReference type="FunFam" id="3.40.50.720:FF:000039">
    <property type="entry name" value="Alcohol dehydrogenase AdhP"/>
    <property type="match status" value="1"/>
</dbReference>
<dbReference type="Pfam" id="PF00107">
    <property type="entry name" value="ADH_zinc_N"/>
    <property type="match status" value="1"/>
</dbReference>
<evidence type="ECO:0000256" key="2">
    <source>
        <dbReference type="ARBA" id="ARBA00008072"/>
    </source>
</evidence>
<keyword evidence="11" id="KW-1185">Reference proteome</keyword>
<evidence type="ECO:0000256" key="3">
    <source>
        <dbReference type="ARBA" id="ARBA00022723"/>
    </source>
</evidence>
<dbReference type="InterPro" id="IPR002364">
    <property type="entry name" value="Quin_OxRdtase/zeta-crystal_CS"/>
</dbReference>
<dbReference type="SUPFAM" id="SSF51735">
    <property type="entry name" value="NAD(P)-binding Rossmann-fold domains"/>
    <property type="match status" value="1"/>
</dbReference>
<dbReference type="GO" id="GO:0008270">
    <property type="term" value="F:zinc ion binding"/>
    <property type="evidence" value="ECO:0007669"/>
    <property type="project" value="InterPro"/>
</dbReference>
<keyword evidence="5" id="KW-0560">Oxidoreductase</keyword>
<keyword evidence="3 7" id="KW-0479">Metal-binding</keyword>
<comment type="similarity">
    <text evidence="2 7">Belongs to the zinc-containing alcohol dehydrogenase family.</text>
</comment>
<proteinExistence type="inferred from homology"/>
<evidence type="ECO:0000313" key="10">
    <source>
        <dbReference type="EMBL" id="OAG44385.1"/>
    </source>
</evidence>
<dbReference type="Gene3D" id="3.40.50.720">
    <property type="entry name" value="NAD(P)-binding Rossmann-like Domain"/>
    <property type="match status" value="1"/>
</dbReference>
<dbReference type="InterPro" id="IPR011032">
    <property type="entry name" value="GroES-like_sf"/>
</dbReference>
<accession>A0A177FJF2</accession>
<comment type="cofactor">
    <cofactor evidence="1 7">
        <name>Zn(2+)</name>
        <dbReference type="ChEBI" id="CHEBI:29105"/>
    </cofactor>
</comment>
<feature type="domain" description="Alcohol dehydrogenase-like N-terminal" evidence="9">
    <location>
        <begin position="10"/>
        <end position="94"/>
    </location>
</feature>
<dbReference type="OrthoDB" id="1879366at2759"/>
<dbReference type="EMBL" id="LVKK01000005">
    <property type="protein sequence ID" value="OAG44385.1"/>
    <property type="molecule type" value="Genomic_DNA"/>
</dbReference>
<feature type="domain" description="Alcohol dehydrogenase-like C-terminal" evidence="8">
    <location>
        <begin position="134"/>
        <end position="230"/>
    </location>
</feature>
<evidence type="ECO:0000256" key="4">
    <source>
        <dbReference type="ARBA" id="ARBA00022833"/>
    </source>
</evidence>
<evidence type="ECO:0000256" key="6">
    <source>
        <dbReference type="ARBA" id="ARBA00023027"/>
    </source>
</evidence>
<dbReference type="InterPro" id="IPR036291">
    <property type="entry name" value="NAD(P)-bd_dom_sf"/>
</dbReference>
<dbReference type="PANTHER" id="PTHR42940">
    <property type="entry name" value="ALCOHOL DEHYDROGENASE 1-RELATED"/>
    <property type="match status" value="1"/>
</dbReference>
<sequence>MNSYGHMPEPTPRGQIGGHEGVGYVVKLGDGVTEVQLGDRVGVKWITSACLICSECLAGFDNRCKKRKVAGYKTPGTFQQYIISDPRYVTPIPEGLSSEAAAPLLCGGVTVWSALLYSECKLGDWLLVSGAGGGLGHLAVQYAKAFNLRVIAVDHGSKADFCKSLGADVFLDFTQFNSADLTARVKEVTDGGCHAVMVCNASSGAYDQALDFLRYAGTLVCVGIPEVDPHPMPNAAPFKIIGNLWKIKGP</sequence>
<dbReference type="GO" id="GO:0005737">
    <property type="term" value="C:cytoplasm"/>
    <property type="evidence" value="ECO:0007669"/>
    <property type="project" value="TreeGrafter"/>
</dbReference>
<keyword evidence="6" id="KW-0520">NAD</keyword>
<organism evidence="10 11">
    <name type="scientific">Fonsecaea monophora</name>
    <dbReference type="NCBI Taxonomy" id="254056"/>
    <lineage>
        <taxon>Eukaryota</taxon>
        <taxon>Fungi</taxon>
        <taxon>Dikarya</taxon>
        <taxon>Ascomycota</taxon>
        <taxon>Pezizomycotina</taxon>
        <taxon>Eurotiomycetes</taxon>
        <taxon>Chaetothyriomycetidae</taxon>
        <taxon>Chaetothyriales</taxon>
        <taxon>Herpotrichiellaceae</taxon>
        <taxon>Fonsecaea</taxon>
    </lineage>
</organism>
<evidence type="ECO:0000313" key="11">
    <source>
        <dbReference type="Proteomes" id="UP000077002"/>
    </source>
</evidence>
<evidence type="ECO:0008006" key="12">
    <source>
        <dbReference type="Google" id="ProtNLM"/>
    </source>
</evidence>
<dbReference type="SUPFAM" id="SSF50129">
    <property type="entry name" value="GroES-like"/>
    <property type="match status" value="1"/>
</dbReference>
<dbReference type="PANTHER" id="PTHR42940:SF5">
    <property type="entry name" value="ALCOHOL DEHYDROGENASE 2"/>
    <property type="match status" value="1"/>
</dbReference>
<dbReference type="Pfam" id="PF08240">
    <property type="entry name" value="ADH_N"/>
    <property type="match status" value="1"/>
</dbReference>
<dbReference type="PROSITE" id="PS01162">
    <property type="entry name" value="QOR_ZETA_CRYSTAL"/>
    <property type="match status" value="1"/>
</dbReference>
<dbReference type="RefSeq" id="XP_022516337.1">
    <property type="nucleotide sequence ID" value="XM_022651364.1"/>
</dbReference>
<dbReference type="InterPro" id="IPR002328">
    <property type="entry name" value="ADH_Zn_CS"/>
</dbReference>